<name>A0A859DMT7_9FIRM</name>
<keyword evidence="9" id="KW-1185">Reference proteome</keyword>
<protein>
    <submittedName>
        <fullName evidence="6">Transcriptional regulator</fullName>
    </submittedName>
</protein>
<dbReference type="SUPFAM" id="SSF46785">
    <property type="entry name" value="Winged helix' DNA-binding domain"/>
    <property type="match status" value="1"/>
</dbReference>
<evidence type="ECO:0000313" key="8">
    <source>
        <dbReference type="Proteomes" id="UP000501316"/>
    </source>
</evidence>
<feature type="compositionally biased region" description="Basic and acidic residues" evidence="4">
    <location>
        <begin position="1"/>
        <end position="11"/>
    </location>
</feature>
<dbReference type="RefSeq" id="WP_086034858.1">
    <property type="nucleotide sequence ID" value="NZ_CP046051.1"/>
</dbReference>
<dbReference type="PROSITE" id="PS51118">
    <property type="entry name" value="HTH_HXLR"/>
    <property type="match status" value="1"/>
</dbReference>
<keyword evidence="2" id="KW-0238">DNA-binding</keyword>
<evidence type="ECO:0000256" key="2">
    <source>
        <dbReference type="ARBA" id="ARBA00023125"/>
    </source>
</evidence>
<proteinExistence type="predicted"/>
<dbReference type="InterPro" id="IPR002577">
    <property type="entry name" value="HTH_HxlR"/>
</dbReference>
<evidence type="ECO:0000313" key="6">
    <source>
        <dbReference type="EMBL" id="QKN23046.1"/>
    </source>
</evidence>
<evidence type="ECO:0000256" key="1">
    <source>
        <dbReference type="ARBA" id="ARBA00023015"/>
    </source>
</evidence>
<dbReference type="GO" id="GO:0003677">
    <property type="term" value="F:DNA binding"/>
    <property type="evidence" value="ECO:0007669"/>
    <property type="project" value="UniProtKB-KW"/>
</dbReference>
<accession>A0A859DMT7</accession>
<evidence type="ECO:0000256" key="4">
    <source>
        <dbReference type="SAM" id="MobiDB-lite"/>
    </source>
</evidence>
<dbReference type="Gene3D" id="1.10.10.10">
    <property type="entry name" value="Winged helix-like DNA-binding domain superfamily/Winged helix DNA-binding domain"/>
    <property type="match status" value="1"/>
</dbReference>
<dbReference type="InterPro" id="IPR036390">
    <property type="entry name" value="WH_DNA-bd_sf"/>
</dbReference>
<dbReference type="Proteomes" id="UP000501316">
    <property type="component" value="Chromosome"/>
</dbReference>
<reference evidence="8 9" key="1">
    <citation type="submission" date="2019-11" db="EMBL/GenBank/DDBJ databases">
        <authorList>
            <person name="Ren C."/>
            <person name="Wang H."/>
            <person name="Xu Y."/>
        </authorList>
    </citation>
    <scope>NUCLEOTIDE SEQUENCE [LARGE SCALE GENOMIC DNA]</scope>
    <source>
        <strain evidence="9">JNU-WLY1368</strain>
        <strain evidence="6 8">LBM 19010</strain>
    </source>
</reference>
<sequence length="124" mass="13875">MKKEKSKEKEKKGKKRGRSLSVVGEEEQDALLSHALQLVGGKWKLRILLVLGSAESLRYGEIRSRVAGITDMMLSQSLKNLCASGLIQRQQFQQIPPRVEYRLTEQASGALEAAVKLCSWAKHL</sequence>
<reference evidence="7" key="3">
    <citation type="journal article" date="2022" name="Int. J. Syst. Evol. Microbiol.">
        <title>Caproicibacterium lactatifermentans sp. nov., isolated from pit clay used for the production of Chinese strong aroma-type liquor.</title>
        <authorList>
            <person name="Wang H."/>
            <person name="Gu Y."/>
            <person name="Zhao D."/>
            <person name="Qiao Z."/>
            <person name="Zheng J."/>
            <person name="Gao J."/>
            <person name="Ren C."/>
            <person name="Xu Y."/>
        </authorList>
    </citation>
    <scope>NUCLEOTIDE SEQUENCE</scope>
    <source>
        <strain evidence="7">JNU-WLY1368</strain>
    </source>
</reference>
<dbReference type="PANTHER" id="PTHR33204">
    <property type="entry name" value="TRANSCRIPTIONAL REGULATOR, MARR FAMILY"/>
    <property type="match status" value="1"/>
</dbReference>
<feature type="domain" description="HTH hxlR-type" evidence="5">
    <location>
        <begin position="30"/>
        <end position="124"/>
    </location>
</feature>
<evidence type="ECO:0000313" key="9">
    <source>
        <dbReference type="Proteomes" id="UP000509623"/>
    </source>
</evidence>
<evidence type="ECO:0000313" key="7">
    <source>
        <dbReference type="EMBL" id="QKO30348.1"/>
    </source>
</evidence>
<gene>
    <name evidence="6" type="ORF">GJQ69_00240</name>
    <name evidence="7" type="ORF">GKP14_04540</name>
</gene>
<keyword evidence="1" id="KW-0805">Transcription regulation</keyword>
<dbReference type="AlphaFoldDB" id="A0A859DMT7"/>
<evidence type="ECO:0000256" key="3">
    <source>
        <dbReference type="ARBA" id="ARBA00023163"/>
    </source>
</evidence>
<dbReference type="EMBL" id="CP046161">
    <property type="protein sequence ID" value="QKO30348.1"/>
    <property type="molecule type" value="Genomic_DNA"/>
</dbReference>
<dbReference type="Proteomes" id="UP000509623">
    <property type="component" value="Chromosome"/>
</dbReference>
<keyword evidence="3" id="KW-0804">Transcription</keyword>
<evidence type="ECO:0000259" key="5">
    <source>
        <dbReference type="PROSITE" id="PS51118"/>
    </source>
</evidence>
<organism evidence="6 8">
    <name type="scientific">Caproicibacterium lactatifermentans</name>
    <dbReference type="NCBI Taxonomy" id="2666138"/>
    <lineage>
        <taxon>Bacteria</taxon>
        <taxon>Bacillati</taxon>
        <taxon>Bacillota</taxon>
        <taxon>Clostridia</taxon>
        <taxon>Eubacteriales</taxon>
        <taxon>Oscillospiraceae</taxon>
        <taxon>Caproicibacterium</taxon>
    </lineage>
</organism>
<dbReference type="Pfam" id="PF01638">
    <property type="entry name" value="HxlR"/>
    <property type="match status" value="1"/>
</dbReference>
<dbReference type="EMBL" id="CP046051">
    <property type="protein sequence ID" value="QKN23046.1"/>
    <property type="molecule type" value="Genomic_DNA"/>
</dbReference>
<reference evidence="7" key="2">
    <citation type="journal article" date="2021" name="Appl. Environ. Microbiol.">
        <title>Adaptability of a Caproate-Producing Bacterium Contributes to Its Dominance in an Anaerobic Fermentation System.</title>
        <authorList>
            <person name="Wang H."/>
            <person name="Gu Y."/>
            <person name="Zhou W."/>
            <person name="Zhao D."/>
            <person name="Qiao Z."/>
            <person name="Zheng J."/>
            <person name="Gao J."/>
            <person name="Chen X."/>
            <person name="Ren C."/>
            <person name="Xu Y."/>
        </authorList>
    </citation>
    <scope>NUCLEOTIDE SEQUENCE</scope>
    <source>
        <strain evidence="7">JNU-WLY1368</strain>
    </source>
</reference>
<feature type="region of interest" description="Disordered" evidence="4">
    <location>
        <begin position="1"/>
        <end position="24"/>
    </location>
</feature>
<dbReference type="KEGG" id="clf:GJQ69_00240"/>
<dbReference type="InterPro" id="IPR036388">
    <property type="entry name" value="WH-like_DNA-bd_sf"/>
</dbReference>